<evidence type="ECO:0000313" key="4">
    <source>
        <dbReference type="Proteomes" id="UP001153555"/>
    </source>
</evidence>
<dbReference type="EMBL" id="CACSLK010009714">
    <property type="protein sequence ID" value="CAA0812126.1"/>
    <property type="molecule type" value="Genomic_DNA"/>
</dbReference>
<dbReference type="Proteomes" id="UP001153555">
    <property type="component" value="Unassembled WGS sequence"/>
</dbReference>
<feature type="domain" description="Late embryogenesis abundant protein LEA-2 subgroup" evidence="2">
    <location>
        <begin position="79"/>
        <end position="163"/>
    </location>
</feature>
<sequence>MSEQELATYHPINQSRSSKRLVYVLFAVVLHSVAFLILGLIFLRVRSPTLRLSTAAVTGLSHGNNSFVNATVVVGAHLLNPNFGRFRFGDGHVTLVHENTTIGSGSIGWGSVGGRGRRDMNVTVSVGYYNIVNNLSNSDVFGIIGVRAIWEVRGEVRVMGSMRRRRSAVVDCTFGLNVTRQGIQHLLC</sequence>
<evidence type="ECO:0000259" key="2">
    <source>
        <dbReference type="Pfam" id="PF03168"/>
    </source>
</evidence>
<dbReference type="InterPro" id="IPR055301">
    <property type="entry name" value="Lea14-like_2"/>
</dbReference>
<keyword evidence="4" id="KW-1185">Reference proteome</keyword>
<gene>
    <name evidence="3" type="ORF">SHERM_12942</name>
</gene>
<feature type="transmembrane region" description="Helical" evidence="1">
    <location>
        <begin position="21"/>
        <end position="43"/>
    </location>
</feature>
<evidence type="ECO:0000313" key="3">
    <source>
        <dbReference type="EMBL" id="CAA0812126.1"/>
    </source>
</evidence>
<keyword evidence="1" id="KW-0472">Membrane</keyword>
<dbReference type="Pfam" id="PF03168">
    <property type="entry name" value="LEA_2"/>
    <property type="match status" value="1"/>
</dbReference>
<proteinExistence type="predicted"/>
<keyword evidence="1" id="KW-0812">Transmembrane</keyword>
<keyword evidence="1" id="KW-1133">Transmembrane helix</keyword>
<dbReference type="SUPFAM" id="SSF117070">
    <property type="entry name" value="LEA14-like"/>
    <property type="match status" value="1"/>
</dbReference>
<comment type="caution">
    <text evidence="3">The sequence shown here is derived from an EMBL/GenBank/DDBJ whole genome shotgun (WGS) entry which is preliminary data.</text>
</comment>
<dbReference type="PANTHER" id="PTHR31852">
    <property type="entry name" value="LATE EMBRYOGENESIS ABUNDANT (LEA) HYDROXYPROLINE-RICH GLYCOPROTEIN FAMILY"/>
    <property type="match status" value="1"/>
</dbReference>
<protein>
    <submittedName>
        <fullName evidence="3">Late embryogenesis abundant (LEA) hydroxyproline-rich glycoprotein family</fullName>
    </submittedName>
</protein>
<dbReference type="OrthoDB" id="1894389at2759"/>
<dbReference type="AlphaFoldDB" id="A0A9N7R2L9"/>
<reference evidence="3" key="1">
    <citation type="submission" date="2019-12" db="EMBL/GenBank/DDBJ databases">
        <authorList>
            <person name="Scholes J."/>
        </authorList>
    </citation>
    <scope>NUCLEOTIDE SEQUENCE</scope>
</reference>
<dbReference type="InterPro" id="IPR004864">
    <property type="entry name" value="LEA_2"/>
</dbReference>
<name>A0A9N7R2L9_STRHE</name>
<organism evidence="3 4">
    <name type="scientific">Striga hermonthica</name>
    <name type="common">Purple witchweed</name>
    <name type="synonym">Buchnera hermonthica</name>
    <dbReference type="NCBI Taxonomy" id="68872"/>
    <lineage>
        <taxon>Eukaryota</taxon>
        <taxon>Viridiplantae</taxon>
        <taxon>Streptophyta</taxon>
        <taxon>Embryophyta</taxon>
        <taxon>Tracheophyta</taxon>
        <taxon>Spermatophyta</taxon>
        <taxon>Magnoliopsida</taxon>
        <taxon>eudicotyledons</taxon>
        <taxon>Gunneridae</taxon>
        <taxon>Pentapetalae</taxon>
        <taxon>asterids</taxon>
        <taxon>lamiids</taxon>
        <taxon>Lamiales</taxon>
        <taxon>Orobanchaceae</taxon>
        <taxon>Buchnereae</taxon>
        <taxon>Striga</taxon>
    </lineage>
</organism>
<accession>A0A9N7R2L9</accession>
<evidence type="ECO:0000256" key="1">
    <source>
        <dbReference type="SAM" id="Phobius"/>
    </source>
</evidence>